<dbReference type="InterPro" id="IPR042089">
    <property type="entry name" value="Peptidase_M13_dom_2"/>
</dbReference>
<name>A0A1I8MXQ9_MUSDO</name>
<dbReference type="VEuPathDB" id="VectorBase:MDOMA2_018037"/>
<dbReference type="EnsemblMetazoa" id="MDOA009495-RA">
    <property type="protein sequence ID" value="MDOA009495-PA"/>
    <property type="gene ID" value="MDOA009495"/>
</dbReference>
<comment type="similarity">
    <text evidence="2">Belongs to the peptidase M13 family.</text>
</comment>
<dbReference type="PANTHER" id="PTHR11733">
    <property type="entry name" value="ZINC METALLOPROTEASE FAMILY M13 NEPRILYSIN-RELATED"/>
    <property type="match status" value="1"/>
</dbReference>
<evidence type="ECO:0000256" key="3">
    <source>
        <dbReference type="SAM" id="SignalP"/>
    </source>
</evidence>
<dbReference type="RefSeq" id="XP_005175247.1">
    <property type="nucleotide sequence ID" value="XM_005175190.1"/>
</dbReference>
<dbReference type="InterPro" id="IPR000718">
    <property type="entry name" value="Peptidase_M13"/>
</dbReference>
<dbReference type="Gene3D" id="3.40.390.10">
    <property type="entry name" value="Collagenase (Catalytic Domain)"/>
    <property type="match status" value="1"/>
</dbReference>
<sequence>MRPQKIPSLKTLAVLLQIWSFLPNPIQAQLCLGNSSDINCQHLAGIKSAMDENEDPCRNFYNYACNNWPLQHPGGDYANAEQLVDHKMNLELIRIFETIDAESLKLEWIARTYNYYGSCVKANGSNPLEEYLKIIKPGRNLEWPMLWKRRGAKGAWPVQEFDLFGFLGQLLGYGFENVLIRTYVNETLDETHLVLAEPRKANLRTREISDILQQLGMSLAMSYYYAGRLMVVQTKWNTIYQSYSHRRRYFTFSSTMQYGLLQATYPNLYKYLQSSGILNFKDNLDIEISNLDYFDYLLAQQWSDREMEDLCNFLMLQVLQHLLQDKGIRGFRKLDCIKEVRHKLDLPLTFLFYEHAYRPSELKTNLDIQNIFRQARSSLMQLLAEKSNFLNTERLRSDTNNTLLNLGNQPQTLRNSHIRHLFHDIPPLQPDNFYINHLHLLRHRMITSLRRLEHERHVMYSPYQRVGYSSNPFYDERRNIVILPLGYVQPPIYHPGLHGLFKWSTLGFSLAEAMFHSQTVGIIYATPSPTQSRQFLQNMNYFYDHYMDLELVKKIGATAVAYRAFVENHQGQGQPDFTDIPWQKLFFLNMAQQFCVNGGDENLRDRNRLYLQKIMEKIPYMRQAFACRREPFVLVNF</sequence>
<dbReference type="PROSITE" id="PS51885">
    <property type="entry name" value="NEPRILYSIN"/>
    <property type="match status" value="1"/>
</dbReference>
<dbReference type="GO" id="GO:0016485">
    <property type="term" value="P:protein processing"/>
    <property type="evidence" value="ECO:0007669"/>
    <property type="project" value="TreeGrafter"/>
</dbReference>
<protein>
    <submittedName>
        <fullName evidence="7">Kell blood group glycoprotein homolog</fullName>
    </submittedName>
</protein>
<dbReference type="PANTHER" id="PTHR11733:SF240">
    <property type="entry name" value="GH14155P-RELATED"/>
    <property type="match status" value="1"/>
</dbReference>
<evidence type="ECO:0000313" key="7">
    <source>
        <dbReference type="RefSeq" id="XP_005175247.1"/>
    </source>
</evidence>
<evidence type="ECO:0000259" key="4">
    <source>
        <dbReference type="Pfam" id="PF05649"/>
    </source>
</evidence>
<proteinExistence type="inferred from homology"/>
<evidence type="ECO:0000256" key="1">
    <source>
        <dbReference type="ARBA" id="ARBA00004401"/>
    </source>
</evidence>
<gene>
    <name evidence="5" type="primary">101900586</name>
    <name evidence="7" type="synonym">LOC101900586</name>
</gene>
<dbReference type="AlphaFoldDB" id="A0A1I8MXQ9"/>
<organism evidence="5">
    <name type="scientific">Musca domestica</name>
    <name type="common">House fly</name>
    <dbReference type="NCBI Taxonomy" id="7370"/>
    <lineage>
        <taxon>Eukaryota</taxon>
        <taxon>Metazoa</taxon>
        <taxon>Ecdysozoa</taxon>
        <taxon>Arthropoda</taxon>
        <taxon>Hexapoda</taxon>
        <taxon>Insecta</taxon>
        <taxon>Pterygota</taxon>
        <taxon>Neoptera</taxon>
        <taxon>Endopterygota</taxon>
        <taxon>Diptera</taxon>
        <taxon>Brachycera</taxon>
        <taxon>Muscomorpha</taxon>
        <taxon>Muscoidea</taxon>
        <taxon>Muscidae</taxon>
        <taxon>Musca</taxon>
    </lineage>
</organism>
<dbReference type="eggNOG" id="KOG3624">
    <property type="taxonomic scope" value="Eukaryota"/>
</dbReference>
<feature type="chain" id="PRO_5044560983" evidence="3">
    <location>
        <begin position="29"/>
        <end position="637"/>
    </location>
</feature>
<accession>A0A1I8MXQ9</accession>
<dbReference type="GO" id="GO:0004222">
    <property type="term" value="F:metalloendopeptidase activity"/>
    <property type="evidence" value="ECO:0007669"/>
    <property type="project" value="InterPro"/>
</dbReference>
<evidence type="ECO:0000256" key="2">
    <source>
        <dbReference type="ARBA" id="ARBA00007357"/>
    </source>
</evidence>
<reference evidence="7" key="2">
    <citation type="submission" date="2025-04" db="UniProtKB">
        <authorList>
            <consortium name="RefSeq"/>
        </authorList>
    </citation>
    <scope>IDENTIFICATION</scope>
    <source>
        <strain evidence="7">Aabys</strain>
    </source>
</reference>
<dbReference type="KEGG" id="mde:101900586"/>
<reference evidence="5" key="1">
    <citation type="submission" date="2020-05" db="UniProtKB">
        <authorList>
            <consortium name="EnsemblMetazoa"/>
        </authorList>
    </citation>
    <scope>IDENTIFICATION</scope>
    <source>
        <strain evidence="5">Aabys</strain>
    </source>
</reference>
<dbReference type="Proteomes" id="UP001652621">
    <property type="component" value="Unplaced"/>
</dbReference>
<keyword evidence="6" id="KW-1185">Reference proteome</keyword>
<dbReference type="OrthoDB" id="6475849at2759"/>
<dbReference type="InterPro" id="IPR008753">
    <property type="entry name" value="Peptidase_M13_N"/>
</dbReference>
<dbReference type="Gene3D" id="1.10.1380.10">
    <property type="entry name" value="Neutral endopeptidase , domain2"/>
    <property type="match status" value="1"/>
</dbReference>
<feature type="signal peptide" evidence="3">
    <location>
        <begin position="1"/>
        <end position="28"/>
    </location>
</feature>
<dbReference type="InterPro" id="IPR024079">
    <property type="entry name" value="MetalloPept_cat_dom_sf"/>
</dbReference>
<keyword evidence="3" id="KW-0732">Signal</keyword>
<dbReference type="Pfam" id="PF05649">
    <property type="entry name" value="Peptidase_M13_N"/>
    <property type="match status" value="1"/>
</dbReference>
<comment type="subcellular location">
    <subcellularLocation>
        <location evidence="1">Cell membrane</location>
        <topology evidence="1">Single-pass type II membrane protein</topology>
    </subcellularLocation>
</comment>
<evidence type="ECO:0000313" key="6">
    <source>
        <dbReference type="Proteomes" id="UP001652621"/>
    </source>
</evidence>
<feature type="domain" description="Peptidase M13 N-terminal" evidence="4">
    <location>
        <begin position="56"/>
        <end position="360"/>
    </location>
</feature>
<evidence type="ECO:0000313" key="5">
    <source>
        <dbReference type="EnsemblMetazoa" id="MDOA009495-PA"/>
    </source>
</evidence>
<dbReference type="VEuPathDB" id="VectorBase:MDOA009495"/>
<dbReference type="GO" id="GO:0005886">
    <property type="term" value="C:plasma membrane"/>
    <property type="evidence" value="ECO:0007669"/>
    <property type="project" value="UniProtKB-SubCell"/>
</dbReference>
<dbReference type="SUPFAM" id="SSF55486">
    <property type="entry name" value="Metalloproteases ('zincins'), catalytic domain"/>
    <property type="match status" value="1"/>
</dbReference>
<dbReference type="GeneID" id="101900586"/>